<evidence type="ECO:0000256" key="2">
    <source>
        <dbReference type="ARBA" id="ARBA00009347"/>
    </source>
</evidence>
<dbReference type="Pfam" id="PF02771">
    <property type="entry name" value="Acyl-CoA_dh_N"/>
    <property type="match status" value="1"/>
</dbReference>
<evidence type="ECO:0000256" key="3">
    <source>
        <dbReference type="ARBA" id="ARBA00022630"/>
    </source>
</evidence>
<dbReference type="Pfam" id="PF00441">
    <property type="entry name" value="Acyl-CoA_dh_1"/>
    <property type="match status" value="1"/>
</dbReference>
<accession>A0ABT3TD70</accession>
<protein>
    <submittedName>
        <fullName evidence="10">Pimeloyl-CoA dehydrogenase small subunit</fullName>
    </submittedName>
</protein>
<proteinExistence type="inferred from homology"/>
<evidence type="ECO:0000256" key="1">
    <source>
        <dbReference type="ARBA" id="ARBA00001974"/>
    </source>
</evidence>
<dbReference type="InterPro" id="IPR036250">
    <property type="entry name" value="AcylCo_DH-like_C"/>
</dbReference>
<dbReference type="InterPro" id="IPR006091">
    <property type="entry name" value="Acyl-CoA_Oxase/DH_mid-dom"/>
</dbReference>
<dbReference type="PANTHER" id="PTHR43884">
    <property type="entry name" value="ACYL-COA DEHYDROGENASE"/>
    <property type="match status" value="1"/>
</dbReference>
<evidence type="ECO:0000256" key="4">
    <source>
        <dbReference type="ARBA" id="ARBA00022827"/>
    </source>
</evidence>
<evidence type="ECO:0000256" key="5">
    <source>
        <dbReference type="ARBA" id="ARBA00023002"/>
    </source>
</evidence>
<dbReference type="PANTHER" id="PTHR43884:SF20">
    <property type="entry name" value="ACYL-COA DEHYDROGENASE FADE28"/>
    <property type="match status" value="1"/>
</dbReference>
<reference evidence="10" key="1">
    <citation type="submission" date="2019-02" db="EMBL/GenBank/DDBJ databases">
        <authorList>
            <person name="Li S.-H."/>
        </authorList>
    </citation>
    <scope>NUCLEOTIDE SEQUENCE</scope>
    <source>
        <strain evidence="10">IMCC14734</strain>
    </source>
</reference>
<dbReference type="Gene3D" id="1.10.540.10">
    <property type="entry name" value="Acyl-CoA dehydrogenase/oxidase, N-terminal domain"/>
    <property type="match status" value="1"/>
</dbReference>
<dbReference type="InterPro" id="IPR009100">
    <property type="entry name" value="AcylCoA_DH/oxidase_NM_dom_sf"/>
</dbReference>
<keyword evidence="11" id="KW-1185">Reference proteome</keyword>
<evidence type="ECO:0000313" key="10">
    <source>
        <dbReference type="EMBL" id="MCX2980130.1"/>
    </source>
</evidence>
<name>A0ABT3TD70_9GAMM</name>
<sequence>MDLSLSDEQQLLKDSVGRFVADNYSVDRKRQLRDTELGFAAENWQQFAELGWLALPFAEEDGGFGGSALDVAVIMEEFGRGLVAEPYLVNVALCGRFLASANAEQRAAWLPGLIEGESQWAFAYAEPRGRYNLASIAVKAEASESGYSLTGKKVSVLNGHAADYLLVSARTAGDVRDQSGISLFVVAADAEGITRTSYPLVDGTLGADIEFNGVEVSAQAMIGAPGAAYPLVEDGIAQAILAVGAEALGAMDVLLAQTVEYTKTREQFGQPISNFQALQHRMADMYLDCESLRSLLYYACIARDENRADKLQAASALKVKVGDAGRFVSQQAVQLHGGIGMTDELGIGHYFKRLLLLNSLFGDSEHHVQRYIDA</sequence>
<keyword evidence="4 6" id="KW-0274">FAD</keyword>
<feature type="domain" description="Acyl-CoA dehydrogenase/oxidase N-terminal" evidence="9">
    <location>
        <begin position="6"/>
        <end position="117"/>
    </location>
</feature>
<organism evidence="10 11">
    <name type="scientific">Candidatus Litorirhabdus singularis</name>
    <dbReference type="NCBI Taxonomy" id="2518993"/>
    <lineage>
        <taxon>Bacteria</taxon>
        <taxon>Pseudomonadati</taxon>
        <taxon>Pseudomonadota</taxon>
        <taxon>Gammaproteobacteria</taxon>
        <taxon>Cellvibrionales</taxon>
        <taxon>Halieaceae</taxon>
        <taxon>Candidatus Litorirhabdus</taxon>
    </lineage>
</organism>
<keyword evidence="3 6" id="KW-0285">Flavoprotein</keyword>
<comment type="caution">
    <text evidence="10">The sequence shown here is derived from an EMBL/GenBank/DDBJ whole genome shotgun (WGS) entry which is preliminary data.</text>
</comment>
<evidence type="ECO:0000313" key="11">
    <source>
        <dbReference type="Proteomes" id="UP001143362"/>
    </source>
</evidence>
<dbReference type="InterPro" id="IPR013786">
    <property type="entry name" value="AcylCoA_DH/ox_N"/>
</dbReference>
<feature type="domain" description="Acyl-CoA oxidase/dehydrogenase middle" evidence="8">
    <location>
        <begin position="121"/>
        <end position="206"/>
    </location>
</feature>
<evidence type="ECO:0000259" key="7">
    <source>
        <dbReference type="Pfam" id="PF00441"/>
    </source>
</evidence>
<evidence type="ECO:0000256" key="6">
    <source>
        <dbReference type="RuleBase" id="RU362125"/>
    </source>
</evidence>
<dbReference type="Pfam" id="PF02770">
    <property type="entry name" value="Acyl-CoA_dh_M"/>
    <property type="match status" value="1"/>
</dbReference>
<feature type="domain" description="Acyl-CoA dehydrogenase/oxidase C-terminal" evidence="7">
    <location>
        <begin position="241"/>
        <end position="368"/>
    </location>
</feature>
<keyword evidence="5 6" id="KW-0560">Oxidoreductase</keyword>
<dbReference type="InterPro" id="IPR009075">
    <property type="entry name" value="AcylCo_DH/oxidase_C"/>
</dbReference>
<dbReference type="SUPFAM" id="SSF56645">
    <property type="entry name" value="Acyl-CoA dehydrogenase NM domain-like"/>
    <property type="match status" value="1"/>
</dbReference>
<dbReference type="InterPro" id="IPR037069">
    <property type="entry name" value="AcylCoA_DH/ox_N_sf"/>
</dbReference>
<dbReference type="Gene3D" id="2.40.110.10">
    <property type="entry name" value="Butyryl-CoA Dehydrogenase, subunit A, domain 2"/>
    <property type="match status" value="1"/>
</dbReference>
<dbReference type="InterPro" id="IPR046373">
    <property type="entry name" value="Acyl-CoA_Oxase/DH_mid-dom_sf"/>
</dbReference>
<dbReference type="EMBL" id="SHNN01000001">
    <property type="protein sequence ID" value="MCX2980130.1"/>
    <property type="molecule type" value="Genomic_DNA"/>
</dbReference>
<evidence type="ECO:0000259" key="8">
    <source>
        <dbReference type="Pfam" id="PF02770"/>
    </source>
</evidence>
<dbReference type="Proteomes" id="UP001143362">
    <property type="component" value="Unassembled WGS sequence"/>
</dbReference>
<dbReference type="RefSeq" id="WP_279244109.1">
    <property type="nucleotide sequence ID" value="NZ_SHNN01000001.1"/>
</dbReference>
<gene>
    <name evidence="10" type="ORF">EYC98_04530</name>
</gene>
<dbReference type="SUPFAM" id="SSF47203">
    <property type="entry name" value="Acyl-CoA dehydrogenase C-terminal domain-like"/>
    <property type="match status" value="1"/>
</dbReference>
<evidence type="ECO:0000259" key="9">
    <source>
        <dbReference type="Pfam" id="PF02771"/>
    </source>
</evidence>
<dbReference type="CDD" id="cd00567">
    <property type="entry name" value="ACAD"/>
    <property type="match status" value="1"/>
</dbReference>
<comment type="cofactor">
    <cofactor evidence="1 6">
        <name>FAD</name>
        <dbReference type="ChEBI" id="CHEBI:57692"/>
    </cofactor>
</comment>
<comment type="similarity">
    <text evidence="2 6">Belongs to the acyl-CoA dehydrogenase family.</text>
</comment>
<dbReference type="Gene3D" id="1.20.140.10">
    <property type="entry name" value="Butyryl-CoA Dehydrogenase, subunit A, domain 3"/>
    <property type="match status" value="1"/>
</dbReference>